<dbReference type="GO" id="GO:0005524">
    <property type="term" value="F:ATP binding"/>
    <property type="evidence" value="ECO:0007669"/>
    <property type="project" value="InterPro"/>
</dbReference>
<dbReference type="InterPro" id="IPR050469">
    <property type="entry name" value="Diguanylate_Cyclase"/>
</dbReference>
<dbReference type="HOGENOM" id="CLU_242103_0_0_9"/>
<dbReference type="Pfam" id="PF13191">
    <property type="entry name" value="AAA_16"/>
    <property type="match status" value="1"/>
</dbReference>
<dbReference type="Gene3D" id="1.25.40.10">
    <property type="entry name" value="Tetratricopeptide repeat domain"/>
    <property type="match status" value="1"/>
</dbReference>
<evidence type="ECO:0000256" key="1">
    <source>
        <dbReference type="ARBA" id="ARBA00004167"/>
    </source>
</evidence>
<dbReference type="PIR" id="G97222">
    <property type="entry name" value="G97222"/>
</dbReference>
<dbReference type="KEGG" id="cac:CA_C2623"/>
<dbReference type="PANTHER" id="PTHR45138">
    <property type="entry name" value="REGULATORY COMPONENTS OF SENSORY TRANSDUCTION SYSTEM"/>
    <property type="match status" value="1"/>
</dbReference>
<dbReference type="PROSITE" id="PS50887">
    <property type="entry name" value="GGDEF"/>
    <property type="match status" value="1"/>
</dbReference>
<dbReference type="STRING" id="272562.CA_C2623"/>
<dbReference type="SUPFAM" id="SSF55073">
    <property type="entry name" value="Nucleotide cyclase"/>
    <property type="match status" value="1"/>
</dbReference>
<dbReference type="eggNOG" id="COG3899">
    <property type="taxonomic scope" value="Bacteria"/>
</dbReference>
<dbReference type="GO" id="GO:0016020">
    <property type="term" value="C:membrane"/>
    <property type="evidence" value="ECO:0007669"/>
    <property type="project" value="UniProtKB-SubCell"/>
</dbReference>
<dbReference type="GO" id="GO:0004672">
    <property type="term" value="F:protein kinase activity"/>
    <property type="evidence" value="ECO:0007669"/>
    <property type="project" value="InterPro"/>
</dbReference>
<dbReference type="PROSITE" id="PS50011">
    <property type="entry name" value="PROTEIN_KINASE_DOM"/>
    <property type="match status" value="1"/>
</dbReference>
<dbReference type="EMBL" id="AE001437">
    <property type="protein sequence ID" value="AAK80570.1"/>
    <property type="molecule type" value="Genomic_DNA"/>
</dbReference>
<feature type="domain" description="Protein kinase" evidence="2">
    <location>
        <begin position="8"/>
        <end position="279"/>
    </location>
</feature>
<dbReference type="InterPro" id="IPR000160">
    <property type="entry name" value="GGDEF_dom"/>
</dbReference>
<dbReference type="InterPro" id="IPR000719">
    <property type="entry name" value="Prot_kinase_dom"/>
</dbReference>
<dbReference type="SUPFAM" id="SSF52540">
    <property type="entry name" value="P-loop containing nucleoside triphosphate hydrolases"/>
    <property type="match status" value="1"/>
</dbReference>
<dbReference type="RefSeq" id="WP_010965911.1">
    <property type="nucleotide sequence ID" value="NC_003030.1"/>
</dbReference>
<dbReference type="SUPFAM" id="SSF56112">
    <property type="entry name" value="Protein kinase-like (PK-like)"/>
    <property type="match status" value="1"/>
</dbReference>
<dbReference type="InterPro" id="IPR029787">
    <property type="entry name" value="Nucleotide_cyclase"/>
</dbReference>
<dbReference type="eggNOG" id="COG0457">
    <property type="taxonomic scope" value="Bacteria"/>
</dbReference>
<dbReference type="InterPro" id="IPR043128">
    <property type="entry name" value="Rev_trsase/Diguanyl_cyclase"/>
</dbReference>
<dbReference type="PATRIC" id="fig|272562.8.peg.2812"/>
<dbReference type="SUPFAM" id="SSF48452">
    <property type="entry name" value="TPR-like"/>
    <property type="match status" value="1"/>
</dbReference>
<dbReference type="eggNOG" id="COG3706">
    <property type="taxonomic scope" value="Bacteria"/>
</dbReference>
<dbReference type="InterPro" id="IPR011009">
    <property type="entry name" value="Kinase-like_dom_sf"/>
</dbReference>
<gene>
    <name evidence="4" type="ordered locus">CA_C2623</name>
</gene>
<protein>
    <submittedName>
        <fullName evidence="4">Possible sensorory transduction protein, containing AAA ATPase domain, TPR repeats domain, GGDEF domain and GAF domain</fullName>
    </submittedName>
</protein>
<dbReference type="InterPro" id="IPR029016">
    <property type="entry name" value="GAF-like_dom_sf"/>
</dbReference>
<dbReference type="Gene3D" id="1.10.510.10">
    <property type="entry name" value="Transferase(Phosphotransferase) domain 1"/>
    <property type="match status" value="1"/>
</dbReference>
<name>Q97FV3_CLOAB</name>
<reference evidence="4 5" key="1">
    <citation type="journal article" date="2001" name="J. Bacteriol.">
        <title>Genome sequence and comparative analysis of the solvent-producing bacterium Clostridium acetobutylicum.</title>
        <authorList>
            <person name="Nolling J."/>
            <person name="Breton G."/>
            <person name="Omelchenko M.V."/>
            <person name="Makarova K.S."/>
            <person name="Zeng Q."/>
            <person name="Gibson R."/>
            <person name="Lee H.M."/>
            <person name="Dubois J."/>
            <person name="Qiu D."/>
            <person name="Hitti J."/>
            <person name="Wolf Y.I."/>
            <person name="Tatusov R.L."/>
            <person name="Sabathe F."/>
            <person name="Doucette-Stamm L."/>
            <person name="Soucaille P."/>
            <person name="Daly M.J."/>
            <person name="Bennett G.N."/>
            <person name="Koonin E.V."/>
            <person name="Smith D.R."/>
        </authorList>
    </citation>
    <scope>NUCLEOTIDE SEQUENCE [LARGE SCALE GENOMIC DNA]</scope>
    <source>
        <strain evidence="5">ATCC 824 / DSM 792 / JCM 1419 / LMG 5710 / VKM B-1787</strain>
    </source>
</reference>
<dbReference type="SUPFAM" id="SSF55781">
    <property type="entry name" value="GAF domain-like"/>
    <property type="match status" value="1"/>
</dbReference>
<comment type="subcellular location">
    <subcellularLocation>
        <location evidence="1">Membrane</location>
        <topology evidence="1">Single-pass membrane protein</topology>
    </subcellularLocation>
</comment>
<dbReference type="InterPro" id="IPR027417">
    <property type="entry name" value="P-loop_NTPase"/>
</dbReference>
<dbReference type="GeneID" id="44999091"/>
<dbReference type="PANTHER" id="PTHR45138:SF9">
    <property type="entry name" value="DIGUANYLATE CYCLASE DGCM-RELATED"/>
    <property type="match status" value="1"/>
</dbReference>
<dbReference type="Gene3D" id="3.30.70.270">
    <property type="match status" value="1"/>
</dbReference>
<dbReference type="Pfam" id="PF00990">
    <property type="entry name" value="GGDEF"/>
    <property type="match status" value="1"/>
</dbReference>
<sequence length="1787" mass="210268">MNIINNRYRIVDTIDDKQILTSLEVIDLLRNDSKLRLSIIDLKNFSDSAKDYIKNEFINLVNLNEKSIYRLYSLNVINSIDNKFTDDMKWYYTCEINREADRLSDIVESLDENSILDIFLQVCVAIQYLNCSGYVYKNIDIKNIYVDYKDGKFNIKLNDLISAELDRINKKYKSRIEAINFKLNLDNYNDYQRDIIEQIHKLGILLFELCRSKFVKNIEIDDLSLLCDDKTNTDDIMCSENPHKKFLLKIAPIIDKMVSNIGRRYTNIKDIVNHINDAFEKYVDTYEVRALEKLNYNVKIVGRDKEIKKVLNLCNFSKGGISKSNLFIVHGKSGIGKTRFLKEIKYIFKFNMDNVYYSFGSRDYIKRNVFDEIFKQILVSYDYRVIKTYERELGNEIFEILKDIKKDSVDMKQKDELFDRCINFMNIMAERKKLVIIVDNLDKIDDFSIDFIRYFYRRIRNTKNIVIMFSYSDESIYVNNNISQFINLFKISFTDITLNELNFNGTNELIGSVLGTITPPKEFAKKIFEKTKGNPGFIIEVLKGLYVRKYIYVNEEDGLWVTSYDKINEIPIHSSLVKNIQNQINDMDGIELEVVNAMSIFNVRLNIGIIKMFFKEYDDGIIEATVAKLIKRGAVEYIEEDSGIYYNISNKVIKTTLTEKMDAYYKSSINERAAEVLEKIDPDKYREEILYHFENSLNINKIIEYYLGKYKHIIYVDNREKVISKIKRLVKTIRTDCSLSGIRLLIILGDLLLIDEKIEEAQIYFNLAVTLAESIEEYDVQFQALKRIVRILQTNSKLKESRKYIRNQEKLLKKYYKLEFELLIYTEEAFNFYINKEFERAISICNNVLEKCNKGMEDVQFYAYYILSNTFIEKRDMQKALKYNKICTNKKYFMENLTYVLDSLNNIAYIYGNYYEDFSQCKNYLLEIFQIATNFNYSHFKLLSLSQIATLDFKQGNYKESYKAFKNVLDLSEKTNDKYIEVYCYCRLCKVCLVMYDIKSAYEYFIKASIRIVDFENDLDIMNMYYIAAIETYLKIGLPKKSKEYMEKFKEKYGSENIKKKEEVVECFIDYLIEKNEKSVSNFQKAVHEMNINNKSVNSITTIIQLAVIVYWKKDLEIFYIIYKKLSSYHMKNDVMKGAMKVIKALNASGEKMLKYSINAIRENEKDIKVFKFLYANIAQYYLKNGNYIRAINYFFDYIDFIWRYFLSVPDKYKKDFAMCYSIRDDLIKYIGIVNEYAGQEIIFSKSVDVILNGDGIDKFYEGTNLKRLFYTRKFKKDLKKYYQSFIPREVSSRIDVMKNQVDSSITNIQNILRYLKHSLVAKKIYFILNQAQDEDTVVFTQNRNFIDNNILKENWVINDVNTRKKLIFIKRFGFKPEKKLEDDIKAVICMPVYKLLSNFNKQDNKILSGILYIETDKILNNFNVDAINKCIELNGLLSLNVDKYTLKISATIDSLTGVMTRRYLDVYIDEMFQKERNSNKEFTVFMYDLDNFKAINDKFGHGTGDTVLKEVSRIVKNNIDGESICARYGGEEFIVILPSYNVLKAYEIADGIREKIDRAKILGNKRSVTISVGLVSYPDMARSREEIFEKVDKALYIAKNTGRNKCVIWNERFNYKAKVTNKITGIVTGNPVKDSRNVLVTVEFMELLRSSSNVEEKIYNVLGRLVEFFEAAYCSIILLDDKQISHIYTRKIFKTEFVKKTYINDKIVQEVLEKKVGLYMIDWDNISGFDETTGMPDWDSIMVIPLNNKGIIKGILYFKVPTKIKEFKFEEFNFASAISNIVAALI</sequence>
<keyword evidence="5" id="KW-1185">Reference proteome</keyword>
<dbReference type="SMART" id="SM00267">
    <property type="entry name" value="GGDEF"/>
    <property type="match status" value="1"/>
</dbReference>
<dbReference type="InterPro" id="IPR041664">
    <property type="entry name" value="AAA_16"/>
</dbReference>
<proteinExistence type="predicted"/>
<dbReference type="GO" id="GO:0052621">
    <property type="term" value="F:diguanylate cyclase activity"/>
    <property type="evidence" value="ECO:0007669"/>
    <property type="project" value="TreeGrafter"/>
</dbReference>
<dbReference type="eggNOG" id="COG0515">
    <property type="taxonomic scope" value="Bacteria"/>
</dbReference>
<dbReference type="Gene3D" id="3.40.50.300">
    <property type="entry name" value="P-loop containing nucleotide triphosphate hydrolases"/>
    <property type="match status" value="1"/>
</dbReference>
<evidence type="ECO:0000259" key="3">
    <source>
        <dbReference type="PROSITE" id="PS50887"/>
    </source>
</evidence>
<dbReference type="FunFam" id="3.30.70.270:FF:000001">
    <property type="entry name" value="Diguanylate cyclase domain protein"/>
    <property type="match status" value="1"/>
</dbReference>
<accession>Q97FV3</accession>
<dbReference type="Gene3D" id="3.30.450.40">
    <property type="match status" value="1"/>
</dbReference>
<organism evidence="4 5">
    <name type="scientific">Clostridium acetobutylicum (strain ATCC 824 / DSM 792 / JCM 1419 / IAM 19013 / LMG 5710 / NBRC 13948 / NRRL B-527 / VKM B-1787 / 2291 / W)</name>
    <dbReference type="NCBI Taxonomy" id="272562"/>
    <lineage>
        <taxon>Bacteria</taxon>
        <taxon>Bacillati</taxon>
        <taxon>Bacillota</taxon>
        <taxon>Clostridia</taxon>
        <taxon>Eubacteriales</taxon>
        <taxon>Clostridiaceae</taxon>
        <taxon>Clostridium</taxon>
    </lineage>
</organism>
<evidence type="ECO:0000259" key="2">
    <source>
        <dbReference type="PROSITE" id="PS50011"/>
    </source>
</evidence>
<evidence type="ECO:0000313" key="5">
    <source>
        <dbReference type="Proteomes" id="UP000000814"/>
    </source>
</evidence>
<feature type="domain" description="GGDEF" evidence="3">
    <location>
        <begin position="1481"/>
        <end position="1612"/>
    </location>
</feature>
<evidence type="ECO:0000313" key="4">
    <source>
        <dbReference type="EMBL" id="AAK80570.1"/>
    </source>
</evidence>
<dbReference type="CDD" id="cd01949">
    <property type="entry name" value="GGDEF"/>
    <property type="match status" value="1"/>
</dbReference>
<dbReference type="eggNOG" id="COG2203">
    <property type="taxonomic scope" value="Bacteria"/>
</dbReference>
<dbReference type="InterPro" id="IPR011990">
    <property type="entry name" value="TPR-like_helical_dom_sf"/>
</dbReference>
<dbReference type="NCBIfam" id="TIGR00254">
    <property type="entry name" value="GGDEF"/>
    <property type="match status" value="1"/>
</dbReference>
<dbReference type="Proteomes" id="UP000000814">
    <property type="component" value="Chromosome"/>
</dbReference>
<dbReference type="OrthoDB" id="9805474at2"/>